<keyword evidence="2 3" id="KW-0802">TPR repeat</keyword>
<organism evidence="5 6">
    <name type="scientific">Sphingopyxis bauzanensis</name>
    <dbReference type="NCBI Taxonomy" id="651663"/>
    <lineage>
        <taxon>Bacteria</taxon>
        <taxon>Pseudomonadati</taxon>
        <taxon>Pseudomonadota</taxon>
        <taxon>Alphaproteobacteria</taxon>
        <taxon>Sphingomonadales</taxon>
        <taxon>Sphingomonadaceae</taxon>
        <taxon>Sphingopyxis</taxon>
    </lineage>
</organism>
<comment type="caution">
    <text evidence="5">The sequence shown here is derived from an EMBL/GenBank/DDBJ whole genome shotgun (WGS) entry which is preliminary data.</text>
</comment>
<dbReference type="SUPFAM" id="SSF48452">
    <property type="entry name" value="TPR-like"/>
    <property type="match status" value="1"/>
</dbReference>
<keyword evidence="1" id="KW-0677">Repeat</keyword>
<dbReference type="InterPro" id="IPR050498">
    <property type="entry name" value="Ycf3"/>
</dbReference>
<dbReference type="PANTHER" id="PTHR44858:SF1">
    <property type="entry name" value="UDP-N-ACETYLGLUCOSAMINE--PEPTIDE N-ACETYLGLUCOSAMINYLTRANSFERASE SPINDLY-RELATED"/>
    <property type="match status" value="1"/>
</dbReference>
<accession>A0A246JX53</accession>
<evidence type="ECO:0000256" key="3">
    <source>
        <dbReference type="PROSITE-ProRule" id="PRU00339"/>
    </source>
</evidence>
<feature type="domain" description="DUF3857" evidence="4">
    <location>
        <begin position="57"/>
        <end position="192"/>
    </location>
</feature>
<dbReference type="Gene3D" id="1.25.40.10">
    <property type="entry name" value="Tetratricopeptide repeat domain"/>
    <property type="match status" value="2"/>
</dbReference>
<dbReference type="Proteomes" id="UP000197361">
    <property type="component" value="Unassembled WGS sequence"/>
</dbReference>
<name>A0A246JX53_9SPHN</name>
<dbReference type="InterPro" id="IPR024618">
    <property type="entry name" value="DUF3857"/>
</dbReference>
<dbReference type="EMBL" id="NISK01000002">
    <property type="protein sequence ID" value="OWQ97635.1"/>
    <property type="molecule type" value="Genomic_DNA"/>
</dbReference>
<evidence type="ECO:0000313" key="6">
    <source>
        <dbReference type="Proteomes" id="UP000197361"/>
    </source>
</evidence>
<dbReference type="Gene3D" id="2.60.40.3140">
    <property type="match status" value="1"/>
</dbReference>
<reference evidence="5 6" key="1">
    <citation type="journal article" date="2010" name="Int. J. Syst. Evol. Microbiol.">
        <title>Sphingopyxis bauzanensis sp. nov., a psychrophilic bacterium isolated from soil.</title>
        <authorList>
            <person name="Zhang D.C."/>
            <person name="Liu H.C."/>
            <person name="Xin Y.H."/>
            <person name="Zhou Y.G."/>
            <person name="Schinner F."/>
            <person name="Margesin R."/>
        </authorList>
    </citation>
    <scope>NUCLEOTIDE SEQUENCE [LARGE SCALE GENOMIC DNA]</scope>
    <source>
        <strain evidence="5 6">DSM 22271</strain>
    </source>
</reference>
<evidence type="ECO:0000259" key="4">
    <source>
        <dbReference type="Pfam" id="PF12969"/>
    </source>
</evidence>
<proteinExistence type="predicted"/>
<dbReference type="PANTHER" id="PTHR44858">
    <property type="entry name" value="TETRATRICOPEPTIDE REPEAT PROTEIN 6"/>
    <property type="match status" value="1"/>
</dbReference>
<dbReference type="Pfam" id="PF12969">
    <property type="entry name" value="DUF3857"/>
    <property type="match status" value="1"/>
</dbReference>
<sequence>MLVSIDVATAGDQPLYAPAPDWIAPAKLSDALKSAVSGGPVLLDIQQRIDGATVWNYSDTAIRLDTPEALAQNSNITVAWSPDKGDLIIHQLAIFRDGEEIDALAGGQTFTVLRREQQLEQRELTGILSATFAVEGLRVGDTLRLRMSTSAKDNALGGRAQVVQPLVADPVRVSAAGYKLSWRAGEPTSWKILADKVDAKAARNGAFSELPIALPVPKQPDIPADAPGRFQRLHLIEASTFADWADVSKIMAPHYATEGAILKGSAIAAEVDAITSATTDPLRRTAMALQLVQDKIRYLAVGMDGGNYVPQSPTTTWDKRYGDCKAKTLLLLAMLEAMDIEAEPVLAHAMLGDVVPLRVPSALAFNHILVRATIGGDTFWLDGTGLGTRIADIRDTPALGYVLPVRPEGAELMKIDLRPPSRPSVSLSIDVDESTSVDLPSVIDLTMVTRGQFASLLTLAASQLPEKEQRKLHEQLLQNYVGEAQYDLLTATPDTENGTVTLKGRGVFNSGWRLQERRTERWLSRFPNLFSFEPDRARPAWADIPVATAAPDMSHYRMQIRLPDGGRGYTIDGEQLLDTQMAGAAIKRSVSMADGVIVVEETLSATGAEVPAGQIASERDRVATMLARSPRLVAPENARRRWELEGAASSTQLKAVKAIFAKTSADADEEDITALTSSASFYRGIGDFKGAAEVLTRQLSLLPSADAYLARAAALREMGDLAGALRDAEEARKLDPASPQAMVSVASYMAEQGDVTNAVALLDERIALGGKTRDDYRRSKFALIGQFGDAQKALTELDALIAEKPGSPTLLNERCWIKASRNIQIDTALKDCTSAMELSESTAAILDSRALVWMRLGRDEDALRDLDAALLQAPAMGSSRFLRAIVTKRLGNDNQAATDLAVARRMAPSIEREYAHFGLKP</sequence>
<evidence type="ECO:0000256" key="1">
    <source>
        <dbReference type="ARBA" id="ARBA00022737"/>
    </source>
</evidence>
<dbReference type="SMART" id="SM00028">
    <property type="entry name" value="TPR"/>
    <property type="match status" value="2"/>
</dbReference>
<dbReference type="SUPFAM" id="SSF54001">
    <property type="entry name" value="Cysteine proteinases"/>
    <property type="match status" value="1"/>
</dbReference>
<dbReference type="AlphaFoldDB" id="A0A246JX53"/>
<dbReference type="PROSITE" id="PS50005">
    <property type="entry name" value="TPR"/>
    <property type="match status" value="1"/>
</dbReference>
<evidence type="ECO:0000256" key="2">
    <source>
        <dbReference type="ARBA" id="ARBA00022803"/>
    </source>
</evidence>
<evidence type="ECO:0000313" key="5">
    <source>
        <dbReference type="EMBL" id="OWQ97635.1"/>
    </source>
</evidence>
<dbReference type="InterPro" id="IPR019734">
    <property type="entry name" value="TPR_rpt"/>
</dbReference>
<dbReference type="OrthoDB" id="98874at2"/>
<keyword evidence="6" id="KW-1185">Reference proteome</keyword>
<gene>
    <name evidence="5" type="ORF">CDQ92_08370</name>
</gene>
<protein>
    <submittedName>
        <fullName evidence="5">Transglutaminase</fullName>
    </submittedName>
</protein>
<dbReference type="InterPro" id="IPR011990">
    <property type="entry name" value="TPR-like_helical_dom_sf"/>
</dbReference>
<feature type="repeat" description="TPR" evidence="3">
    <location>
        <begin position="705"/>
        <end position="738"/>
    </location>
</feature>
<dbReference type="InterPro" id="IPR038765">
    <property type="entry name" value="Papain-like_cys_pep_sf"/>
</dbReference>
<dbReference type="Gene3D" id="3.10.620.30">
    <property type="match status" value="1"/>
</dbReference>